<name>A0A841EQ98_9BACT</name>
<evidence type="ECO:0000313" key="2">
    <source>
        <dbReference type="Proteomes" id="UP000524404"/>
    </source>
</evidence>
<dbReference type="EMBL" id="JACHKT010000045">
    <property type="protein sequence ID" value="MBB6005435.1"/>
    <property type="molecule type" value="Genomic_DNA"/>
</dbReference>
<sequence length="45" mass="5078">MGNPISEIGQAIKMMEQAISEIGQLIKKMENPISEIGFVWFIVQK</sequence>
<proteinExistence type="predicted"/>
<keyword evidence="2" id="KW-1185">Reference proteome</keyword>
<comment type="caution">
    <text evidence="1">The sequence shown here is derived from an EMBL/GenBank/DDBJ whole genome shotgun (WGS) entry which is preliminary data.</text>
</comment>
<dbReference type="RefSeq" id="WP_184137253.1">
    <property type="nucleotide sequence ID" value="NZ_JACHKT010000045.1"/>
</dbReference>
<accession>A0A841EQ98</accession>
<dbReference type="Proteomes" id="UP000524404">
    <property type="component" value="Unassembled WGS sequence"/>
</dbReference>
<reference evidence="1 2" key="1">
    <citation type="submission" date="2020-08" db="EMBL/GenBank/DDBJ databases">
        <title>Functional genomics of gut bacteria from endangered species of beetles.</title>
        <authorList>
            <person name="Carlos-Shanley C."/>
        </authorList>
    </citation>
    <scope>NUCLEOTIDE SEQUENCE [LARGE SCALE GENOMIC DNA]</scope>
    <source>
        <strain evidence="1 2">S00070</strain>
    </source>
</reference>
<dbReference type="AlphaFoldDB" id="A0A841EQ98"/>
<organism evidence="1 2">
    <name type="scientific">Arcicella rosea</name>
    <dbReference type="NCBI Taxonomy" id="502909"/>
    <lineage>
        <taxon>Bacteria</taxon>
        <taxon>Pseudomonadati</taxon>
        <taxon>Bacteroidota</taxon>
        <taxon>Cytophagia</taxon>
        <taxon>Cytophagales</taxon>
        <taxon>Flectobacillaceae</taxon>
        <taxon>Arcicella</taxon>
    </lineage>
</organism>
<gene>
    <name evidence="1" type="ORF">HNP25_004109</name>
</gene>
<protein>
    <submittedName>
        <fullName evidence="1">Uncharacterized protein</fullName>
    </submittedName>
</protein>
<evidence type="ECO:0000313" key="1">
    <source>
        <dbReference type="EMBL" id="MBB6005435.1"/>
    </source>
</evidence>